<dbReference type="Gene3D" id="2.60.40.1120">
    <property type="entry name" value="Carboxypeptidase-like, regulatory domain"/>
    <property type="match status" value="1"/>
</dbReference>
<proteinExistence type="inferred from homology"/>
<dbReference type="InterPro" id="IPR039426">
    <property type="entry name" value="TonB-dep_rcpt-like"/>
</dbReference>
<feature type="chain" id="PRO_5020579409" evidence="8">
    <location>
        <begin position="26"/>
        <end position="1025"/>
    </location>
</feature>
<dbReference type="Proteomes" id="UP000294498">
    <property type="component" value="Unassembled WGS sequence"/>
</dbReference>
<keyword evidence="10" id="KW-0675">Receptor</keyword>
<dbReference type="EMBL" id="SODV01000001">
    <property type="protein sequence ID" value="TDW99757.1"/>
    <property type="molecule type" value="Genomic_DNA"/>
</dbReference>
<dbReference type="NCBIfam" id="TIGR04057">
    <property type="entry name" value="SusC_RagA_signa"/>
    <property type="match status" value="1"/>
</dbReference>
<comment type="caution">
    <text evidence="10">The sequence shown here is derived from an EMBL/GenBank/DDBJ whole genome shotgun (WGS) entry which is preliminary data.</text>
</comment>
<gene>
    <name evidence="10" type="ORF">EDB95_0768</name>
</gene>
<evidence type="ECO:0000256" key="7">
    <source>
        <dbReference type="PROSITE-ProRule" id="PRU01360"/>
    </source>
</evidence>
<dbReference type="NCBIfam" id="TIGR04056">
    <property type="entry name" value="OMP_RagA_SusC"/>
    <property type="match status" value="1"/>
</dbReference>
<evidence type="ECO:0000313" key="11">
    <source>
        <dbReference type="Proteomes" id="UP000294498"/>
    </source>
</evidence>
<keyword evidence="11" id="KW-1185">Reference proteome</keyword>
<reference evidence="10 11" key="1">
    <citation type="submission" date="2019-03" db="EMBL/GenBank/DDBJ databases">
        <title>Genomic Encyclopedia of Type Strains, Phase IV (KMG-IV): sequencing the most valuable type-strain genomes for metagenomic binning, comparative biology and taxonomic classification.</title>
        <authorList>
            <person name="Goeker M."/>
        </authorList>
    </citation>
    <scope>NUCLEOTIDE SEQUENCE [LARGE SCALE GENOMIC DNA]</scope>
    <source>
        <strain evidence="10 11">DSM 100059</strain>
    </source>
</reference>
<dbReference type="InterPro" id="IPR036942">
    <property type="entry name" value="Beta-barrel_TonB_sf"/>
</dbReference>
<dbReference type="GO" id="GO:0009279">
    <property type="term" value="C:cell outer membrane"/>
    <property type="evidence" value="ECO:0007669"/>
    <property type="project" value="UniProtKB-SubCell"/>
</dbReference>
<dbReference type="PROSITE" id="PS52016">
    <property type="entry name" value="TONB_DEPENDENT_REC_3"/>
    <property type="match status" value="1"/>
</dbReference>
<keyword evidence="3 7" id="KW-1134">Transmembrane beta strand</keyword>
<evidence type="ECO:0000256" key="4">
    <source>
        <dbReference type="ARBA" id="ARBA00022692"/>
    </source>
</evidence>
<dbReference type="Pfam" id="PF13715">
    <property type="entry name" value="CarbopepD_reg_2"/>
    <property type="match status" value="1"/>
</dbReference>
<evidence type="ECO:0000256" key="8">
    <source>
        <dbReference type="SAM" id="SignalP"/>
    </source>
</evidence>
<keyword evidence="2 7" id="KW-0813">Transport</keyword>
<dbReference type="InterPro" id="IPR008969">
    <property type="entry name" value="CarboxyPept-like_regulatory"/>
</dbReference>
<dbReference type="Pfam" id="PF07715">
    <property type="entry name" value="Plug"/>
    <property type="match status" value="1"/>
</dbReference>
<feature type="signal peptide" evidence="8">
    <location>
        <begin position="1"/>
        <end position="25"/>
    </location>
</feature>
<dbReference type="InterPro" id="IPR012910">
    <property type="entry name" value="Plug_dom"/>
</dbReference>
<keyword evidence="8" id="KW-0732">Signal</keyword>
<dbReference type="InterPro" id="IPR037066">
    <property type="entry name" value="Plug_dom_sf"/>
</dbReference>
<evidence type="ECO:0000313" key="10">
    <source>
        <dbReference type="EMBL" id="TDW99757.1"/>
    </source>
</evidence>
<organism evidence="10 11">
    <name type="scientific">Dinghuibacter silviterrae</name>
    <dbReference type="NCBI Taxonomy" id="1539049"/>
    <lineage>
        <taxon>Bacteria</taxon>
        <taxon>Pseudomonadati</taxon>
        <taxon>Bacteroidota</taxon>
        <taxon>Chitinophagia</taxon>
        <taxon>Chitinophagales</taxon>
        <taxon>Chitinophagaceae</taxon>
        <taxon>Dinghuibacter</taxon>
    </lineage>
</organism>
<keyword evidence="4 7" id="KW-0812">Transmembrane</keyword>
<keyword evidence="5 7" id="KW-0472">Membrane</keyword>
<dbReference type="Gene3D" id="2.170.130.10">
    <property type="entry name" value="TonB-dependent receptor, plug domain"/>
    <property type="match status" value="1"/>
</dbReference>
<accession>A0A4R8DPU7</accession>
<name>A0A4R8DPU7_9BACT</name>
<dbReference type="RefSeq" id="WP_162852473.1">
    <property type="nucleotide sequence ID" value="NZ_SODV01000001.1"/>
</dbReference>
<evidence type="ECO:0000256" key="3">
    <source>
        <dbReference type="ARBA" id="ARBA00022452"/>
    </source>
</evidence>
<dbReference type="Gene3D" id="2.40.170.20">
    <property type="entry name" value="TonB-dependent receptor, beta-barrel domain"/>
    <property type="match status" value="1"/>
</dbReference>
<evidence type="ECO:0000256" key="5">
    <source>
        <dbReference type="ARBA" id="ARBA00023136"/>
    </source>
</evidence>
<feature type="domain" description="TonB-dependent receptor plug" evidence="9">
    <location>
        <begin position="119"/>
        <end position="228"/>
    </location>
</feature>
<keyword evidence="6 7" id="KW-0998">Cell outer membrane</keyword>
<dbReference type="InterPro" id="IPR023997">
    <property type="entry name" value="TonB-dep_OMP_SusC/RagA_CS"/>
</dbReference>
<protein>
    <submittedName>
        <fullName evidence="10">Iron complex outermembrane receptor protein</fullName>
    </submittedName>
</protein>
<sequence length="1025" mass="111574">MTKIRLLKWLVWCPFLLLCNTPALWAQTKRVTGTVRDDKGSPIAGASVTVKNSATTGTLTDTLGQFSLTIPPDARVLVVSSVGFSSVEVAVQPTLAVSLKPESASLSDVVVVGYGTARKKDLTGAVSAIASKDFTSGNLANPIQQIQGKVPGLSITVPGGDPNQQVSIRLRGQTSLTGGQTPLVVLDGVTLDDPNQIANIPAGDIASYDVLKDASATAIYGSRGANGVIVINTKRGRSGSPQVDYSGYLSLDHIAKEYPMANASEWKEGAAKLGLSPSTIASFDHGGNTNWQNALTRTGFTHSHTVSMSGGGGGFTYRASVNYLNQQGIVINTGREQVGLRFNAQQKVFHDKLELQAGIVNTQTSRKYADYNIFYEAYSSPPTYPVKNSDGSYFGYSDFALQNPVEQQMEETNTGKEYLTITYGSANYEIIPGLKAGVTGSITHFNNQMSFYQPVFPVVNNLNVAATGAENRNSSKGDMHLNYVKDWGKSSLSATGVYEYNDFIYNNQAAVGQDFLLDQNQAYNLQGGVQSYDRIYSYQEEYELISFLGRVSYNYAGKYYLTGSIRRDGSSKFGVNNRWGNFPSASAAWRISREDFMSHVRWVNELKINAGFGVVGNQDAITPYNTQLTYAPVGNYYNAATGSYAQAYAPNQNANPNLQWEERHGENIGVDFSLFRNRLSGEVNVFNDKTEKLLYTYSVQYPNASPTIVYPSILANVGTLTNKGEEFSLTGVVVKNGDFSWTLTGQMSFIKTRVTSLSGSYSNGSQSFEVKTDNIPGGVAEGRGLSASPITYLKVGYSPYVFYIPHYEGLNSAGQELYDSAGGQTASVNNATLHYIDPAPKFNYGLTSAFTFRDWDLSFFLRGVYGQKIFNNTRMVLDNINRFAGNNATKDALTNGITNSPQVSDHWLEKASYLRMENVTVGYTFHVKGISSLRAYLAANNLFVVTHYRGLDPEVRNTTVNVPFLASYVATATGNANLLAQGSNKGTIGTNPPPPTEAYIDASYQGDGFYPKTRSFTFGVNLSFK</sequence>
<comment type="similarity">
    <text evidence="7">Belongs to the TonB-dependent receptor family.</text>
</comment>
<dbReference type="AlphaFoldDB" id="A0A4R8DPU7"/>
<evidence type="ECO:0000256" key="2">
    <source>
        <dbReference type="ARBA" id="ARBA00022448"/>
    </source>
</evidence>
<dbReference type="SUPFAM" id="SSF49464">
    <property type="entry name" value="Carboxypeptidase regulatory domain-like"/>
    <property type="match status" value="1"/>
</dbReference>
<evidence type="ECO:0000259" key="9">
    <source>
        <dbReference type="Pfam" id="PF07715"/>
    </source>
</evidence>
<evidence type="ECO:0000256" key="1">
    <source>
        <dbReference type="ARBA" id="ARBA00004571"/>
    </source>
</evidence>
<dbReference type="SUPFAM" id="SSF56935">
    <property type="entry name" value="Porins"/>
    <property type="match status" value="1"/>
</dbReference>
<dbReference type="InterPro" id="IPR023996">
    <property type="entry name" value="TonB-dep_OMP_SusC/RagA"/>
</dbReference>
<evidence type="ECO:0000256" key="6">
    <source>
        <dbReference type="ARBA" id="ARBA00023237"/>
    </source>
</evidence>
<comment type="subcellular location">
    <subcellularLocation>
        <location evidence="1 7">Cell outer membrane</location>
        <topology evidence="1 7">Multi-pass membrane protein</topology>
    </subcellularLocation>
</comment>